<evidence type="ECO:0000256" key="16">
    <source>
        <dbReference type="ARBA" id="ARBA00029570"/>
    </source>
</evidence>
<dbReference type="Gene3D" id="3.40.50.300">
    <property type="entry name" value="P-loop containing nucleotide triphosphate hydrolases"/>
    <property type="match status" value="1"/>
</dbReference>
<evidence type="ECO:0000256" key="15">
    <source>
        <dbReference type="ARBA" id="ARBA00023134"/>
    </source>
</evidence>
<proteinExistence type="inferred from homology"/>
<evidence type="ECO:0000256" key="7">
    <source>
        <dbReference type="ARBA" id="ARBA00007490"/>
    </source>
</evidence>
<evidence type="ECO:0000256" key="12">
    <source>
        <dbReference type="ARBA" id="ARBA00022741"/>
    </source>
</evidence>
<evidence type="ECO:0000256" key="13">
    <source>
        <dbReference type="ARBA" id="ARBA00022777"/>
    </source>
</evidence>
<evidence type="ECO:0000256" key="6">
    <source>
        <dbReference type="ARBA" id="ARBA00005159"/>
    </source>
</evidence>
<keyword evidence="10" id="KW-0169">Cobalamin biosynthesis</keyword>
<evidence type="ECO:0000256" key="1">
    <source>
        <dbReference type="ARBA" id="ARBA00000312"/>
    </source>
</evidence>
<dbReference type="AlphaFoldDB" id="A0A919QHC8"/>
<name>A0A919QHC8_9ACTN</name>
<evidence type="ECO:0000256" key="10">
    <source>
        <dbReference type="ARBA" id="ARBA00022573"/>
    </source>
</evidence>
<feature type="compositionally biased region" description="Basic and acidic residues" evidence="18">
    <location>
        <begin position="165"/>
        <end position="270"/>
    </location>
</feature>
<dbReference type="EC" id="2.7.1.156" evidence="8"/>
<comment type="function">
    <text evidence="4">Catalyzes ATP-dependent phosphorylation of adenosylcobinamide and addition of GMP to adenosylcobinamide phosphate.</text>
</comment>
<dbReference type="EC" id="2.7.7.62" evidence="9"/>
<dbReference type="Pfam" id="PF02283">
    <property type="entry name" value="CobU"/>
    <property type="match status" value="1"/>
</dbReference>
<dbReference type="GO" id="GO:0005524">
    <property type="term" value="F:ATP binding"/>
    <property type="evidence" value="ECO:0007669"/>
    <property type="project" value="UniProtKB-KW"/>
</dbReference>
<evidence type="ECO:0000256" key="5">
    <source>
        <dbReference type="ARBA" id="ARBA00004692"/>
    </source>
</evidence>
<evidence type="ECO:0000256" key="2">
    <source>
        <dbReference type="ARBA" id="ARBA00000711"/>
    </source>
</evidence>
<dbReference type="Proteomes" id="UP000640052">
    <property type="component" value="Unassembled WGS sequence"/>
</dbReference>
<protein>
    <recommendedName>
        <fullName evidence="16">Adenosylcobinamide kinase</fullName>
        <ecNumber evidence="8">2.7.1.156</ecNumber>
        <ecNumber evidence="9">2.7.7.62</ecNumber>
    </recommendedName>
    <alternativeName>
        <fullName evidence="17">Adenosylcobinamide-phosphate guanylyltransferase</fullName>
    </alternativeName>
</protein>
<keyword evidence="11" id="KW-0808">Transferase</keyword>
<dbReference type="EMBL" id="BOOA01000097">
    <property type="protein sequence ID" value="GIH28826.1"/>
    <property type="molecule type" value="Genomic_DNA"/>
</dbReference>
<comment type="catalytic activity">
    <reaction evidence="2">
        <text>adenosylcob(III)inamide phosphate + GTP + H(+) = adenosylcob(III)inamide-GDP + diphosphate</text>
        <dbReference type="Rhea" id="RHEA:22712"/>
        <dbReference type="ChEBI" id="CHEBI:15378"/>
        <dbReference type="ChEBI" id="CHEBI:33019"/>
        <dbReference type="ChEBI" id="CHEBI:37565"/>
        <dbReference type="ChEBI" id="CHEBI:58502"/>
        <dbReference type="ChEBI" id="CHEBI:60487"/>
        <dbReference type="EC" id="2.7.7.62"/>
    </reaction>
</comment>
<comment type="catalytic activity">
    <reaction evidence="1">
        <text>adenosylcob(III)inamide + ATP = adenosylcob(III)inamide phosphate + ADP + H(+)</text>
        <dbReference type="Rhea" id="RHEA:15769"/>
        <dbReference type="ChEBI" id="CHEBI:2480"/>
        <dbReference type="ChEBI" id="CHEBI:15378"/>
        <dbReference type="ChEBI" id="CHEBI:30616"/>
        <dbReference type="ChEBI" id="CHEBI:58502"/>
        <dbReference type="ChEBI" id="CHEBI:456216"/>
        <dbReference type="EC" id="2.7.1.156"/>
    </reaction>
</comment>
<evidence type="ECO:0000256" key="18">
    <source>
        <dbReference type="SAM" id="MobiDB-lite"/>
    </source>
</evidence>
<keyword evidence="14" id="KW-0067">ATP-binding</keyword>
<keyword evidence="13" id="KW-0418">Kinase</keyword>
<gene>
    <name evidence="19" type="ORF">Aph01nite_71360</name>
</gene>
<dbReference type="CDD" id="cd00544">
    <property type="entry name" value="CobU"/>
    <property type="match status" value="1"/>
</dbReference>
<dbReference type="SUPFAM" id="SSF52540">
    <property type="entry name" value="P-loop containing nucleoside triphosphate hydrolases"/>
    <property type="match status" value="1"/>
</dbReference>
<sequence length="535" mass="58434">MKVQLAGTAGPGGWPEPGCRCASCGRVTTPRRPFSVIIDNNIPLTHHQLTRTPDGDSVTAPDGDRLLFANGDRIHDDPRPGDVQPASDQPRRVAAHRDEAHAAGHIHDRIEDDRVHGDAPPGGLPDSDSAQENQDNGNRADNDQANNDRTDNNRTSTDQADGDQADSHRDDNERPDSDRANSDRTDTDQADGHQVDSRGGHNERPDSDRANSDRTDTDQADGHQADSRGGRNERADDRANSDRTNSDQADGHQADAHRGDDEWARRDRPDAGPVDPVGVEAYDIVLIDLLERPDHLGDLRRRGLVDEATQIVAVGIDHRVPSEAELERRLRFWGAITVPDGTTLDTKAPQDHVRPRAIPRRTLLLGGSRSGKSAEAELRLAAEPEVTYVATAPPGHDDPEWRIRVKTHQARRPAHWRTLETTNLARLLTSTTGVLLIDSLGTWLTSVIDTHNAWPPAPPEALEAVQAECDTLLQAWRQTAAQVIAITDEVGQGIVPTTPSGRLFRDLLGTLNQHLTPESEESALITAGRILPLPI</sequence>
<evidence type="ECO:0000256" key="8">
    <source>
        <dbReference type="ARBA" id="ARBA00012016"/>
    </source>
</evidence>
<evidence type="ECO:0000313" key="19">
    <source>
        <dbReference type="EMBL" id="GIH28826.1"/>
    </source>
</evidence>
<dbReference type="PANTHER" id="PTHR34848">
    <property type="match status" value="1"/>
</dbReference>
<accession>A0A919QHC8</accession>
<evidence type="ECO:0000256" key="3">
    <source>
        <dbReference type="ARBA" id="ARBA00001522"/>
    </source>
</evidence>
<keyword evidence="20" id="KW-1185">Reference proteome</keyword>
<reference evidence="19" key="1">
    <citation type="submission" date="2021-01" db="EMBL/GenBank/DDBJ databases">
        <title>Whole genome shotgun sequence of Acrocarpospora phusangensis NBRC 108782.</title>
        <authorList>
            <person name="Komaki H."/>
            <person name="Tamura T."/>
        </authorList>
    </citation>
    <scope>NUCLEOTIDE SEQUENCE</scope>
    <source>
        <strain evidence="19">NBRC 108782</strain>
    </source>
</reference>
<feature type="region of interest" description="Disordered" evidence="18">
    <location>
        <begin position="46"/>
        <end position="276"/>
    </location>
</feature>
<comment type="pathway">
    <text evidence="6">Cofactor biosynthesis; adenosylcobalamin biosynthesis; adenosylcobalamin from cob(II)yrinate a,c-diamide: step 5/7.</text>
</comment>
<dbReference type="GO" id="GO:0009236">
    <property type="term" value="P:cobalamin biosynthetic process"/>
    <property type="evidence" value="ECO:0007669"/>
    <property type="project" value="UniProtKB-KW"/>
</dbReference>
<keyword evidence="12" id="KW-0547">Nucleotide-binding</keyword>
<comment type="similarity">
    <text evidence="7">Belongs to the CobU/CobP family.</text>
</comment>
<evidence type="ECO:0000256" key="17">
    <source>
        <dbReference type="ARBA" id="ARBA00030571"/>
    </source>
</evidence>
<dbReference type="InterPro" id="IPR027417">
    <property type="entry name" value="P-loop_NTPase"/>
</dbReference>
<dbReference type="GO" id="GO:0008820">
    <property type="term" value="F:cobinamide phosphate guanylyltransferase activity"/>
    <property type="evidence" value="ECO:0007669"/>
    <property type="project" value="UniProtKB-EC"/>
</dbReference>
<evidence type="ECO:0000256" key="4">
    <source>
        <dbReference type="ARBA" id="ARBA00003889"/>
    </source>
</evidence>
<evidence type="ECO:0000313" key="20">
    <source>
        <dbReference type="Proteomes" id="UP000640052"/>
    </source>
</evidence>
<comment type="catalytic activity">
    <reaction evidence="3">
        <text>adenosylcob(III)inamide + GTP = adenosylcob(III)inamide phosphate + GDP + H(+)</text>
        <dbReference type="Rhea" id="RHEA:15765"/>
        <dbReference type="ChEBI" id="CHEBI:2480"/>
        <dbReference type="ChEBI" id="CHEBI:15378"/>
        <dbReference type="ChEBI" id="CHEBI:37565"/>
        <dbReference type="ChEBI" id="CHEBI:58189"/>
        <dbReference type="ChEBI" id="CHEBI:58502"/>
        <dbReference type="EC" id="2.7.1.156"/>
    </reaction>
</comment>
<organism evidence="19 20">
    <name type="scientific">Acrocarpospora phusangensis</name>
    <dbReference type="NCBI Taxonomy" id="1070424"/>
    <lineage>
        <taxon>Bacteria</taxon>
        <taxon>Bacillati</taxon>
        <taxon>Actinomycetota</taxon>
        <taxon>Actinomycetes</taxon>
        <taxon>Streptosporangiales</taxon>
        <taxon>Streptosporangiaceae</taxon>
        <taxon>Acrocarpospora</taxon>
    </lineage>
</organism>
<comment type="caution">
    <text evidence="19">The sequence shown here is derived from an EMBL/GenBank/DDBJ whole genome shotgun (WGS) entry which is preliminary data.</text>
</comment>
<keyword evidence="15" id="KW-0342">GTP-binding</keyword>
<evidence type="ECO:0000256" key="9">
    <source>
        <dbReference type="ARBA" id="ARBA00012523"/>
    </source>
</evidence>
<evidence type="ECO:0000256" key="14">
    <source>
        <dbReference type="ARBA" id="ARBA00022840"/>
    </source>
</evidence>
<dbReference type="GO" id="GO:0005525">
    <property type="term" value="F:GTP binding"/>
    <property type="evidence" value="ECO:0007669"/>
    <property type="project" value="UniProtKB-KW"/>
</dbReference>
<dbReference type="GO" id="GO:0043752">
    <property type="term" value="F:adenosylcobinamide kinase activity"/>
    <property type="evidence" value="ECO:0007669"/>
    <property type="project" value="UniProtKB-EC"/>
</dbReference>
<comment type="pathway">
    <text evidence="5">Cofactor biosynthesis; adenosylcobalamin biosynthesis; adenosylcobalamin from cob(II)yrinate a,c-diamide: step 6/7.</text>
</comment>
<feature type="compositionally biased region" description="Basic and acidic residues" evidence="18">
    <location>
        <begin position="89"/>
        <end position="117"/>
    </location>
</feature>
<feature type="compositionally biased region" description="Basic and acidic residues" evidence="18">
    <location>
        <begin position="138"/>
        <end position="152"/>
    </location>
</feature>
<dbReference type="PANTHER" id="PTHR34848:SF1">
    <property type="entry name" value="BIFUNCTIONAL ADENOSYLCOBALAMIN BIOSYNTHESIS PROTEIN COBU"/>
    <property type="match status" value="1"/>
</dbReference>
<dbReference type="InterPro" id="IPR003203">
    <property type="entry name" value="CobU/CobP"/>
</dbReference>
<evidence type="ECO:0000256" key="11">
    <source>
        <dbReference type="ARBA" id="ARBA00022679"/>
    </source>
</evidence>